<proteinExistence type="predicted"/>
<protein>
    <recommendedName>
        <fullName evidence="1">Phosphotyrosine protein phosphatase I domain-containing protein</fullName>
    </recommendedName>
</protein>
<dbReference type="KEGG" id="smy:BJP26_15110"/>
<dbReference type="InterPro" id="IPR023485">
    <property type="entry name" value="Ptyr_pPase"/>
</dbReference>
<evidence type="ECO:0000313" key="2">
    <source>
        <dbReference type="EMBL" id="KZB95813.1"/>
    </source>
</evidence>
<dbReference type="EMBL" id="LQCK02000010">
    <property type="protein sequence ID" value="KZB95813.1"/>
    <property type="molecule type" value="Genomic_DNA"/>
</dbReference>
<dbReference type="AlphaFoldDB" id="A0A175Y583"/>
<dbReference type="STRING" id="621456.BJP26_15110"/>
<dbReference type="CDD" id="cd00133">
    <property type="entry name" value="PTS_IIB"/>
    <property type="match status" value="1"/>
</dbReference>
<dbReference type="SUPFAM" id="SSF52788">
    <property type="entry name" value="Phosphotyrosine protein phosphatases I"/>
    <property type="match status" value="1"/>
</dbReference>
<accession>A0A175Y583</accession>
<dbReference type="SMART" id="SM00226">
    <property type="entry name" value="LMWPc"/>
    <property type="match status" value="1"/>
</dbReference>
<keyword evidence="3" id="KW-1185">Reference proteome</keyword>
<dbReference type="InterPro" id="IPR036196">
    <property type="entry name" value="Ptyr_pPase_sf"/>
</dbReference>
<gene>
    <name evidence="2" type="ORF">AVM11_16105</name>
</gene>
<dbReference type="Gene3D" id="3.40.50.2300">
    <property type="match status" value="1"/>
</dbReference>
<comment type="caution">
    <text evidence="2">The sequence shown here is derived from an EMBL/GenBank/DDBJ whole genome shotgun (WGS) entry which is preliminary data.</text>
</comment>
<sequence>MKQGRAPSMTCELPLRFPRRAFLTLVIASAATVSTGVAARCRPARVLLVCQYGSVKSAVARELMKRRAAERGIVIEVRSRGITPEEHVSPSLAAALRLEGVDTHAQALTVLAPEDLQTADVIVGLEPPSKTSLPASALDWSDLPSFNTEYARARPLLAARIDALLNEVDRRC</sequence>
<organism evidence="2 3">
    <name type="scientific">Sphingomonas melonis TY</name>
    <dbReference type="NCBI Taxonomy" id="621456"/>
    <lineage>
        <taxon>Bacteria</taxon>
        <taxon>Pseudomonadati</taxon>
        <taxon>Pseudomonadota</taxon>
        <taxon>Alphaproteobacteria</taxon>
        <taxon>Sphingomonadales</taxon>
        <taxon>Sphingomonadaceae</taxon>
        <taxon>Sphingomonas</taxon>
    </lineage>
</organism>
<evidence type="ECO:0000259" key="1">
    <source>
        <dbReference type="SMART" id="SM00226"/>
    </source>
</evidence>
<feature type="domain" description="Phosphotyrosine protein phosphatase I" evidence="1">
    <location>
        <begin position="44"/>
        <end position="167"/>
    </location>
</feature>
<dbReference type="Pfam" id="PF01451">
    <property type="entry name" value="LMWPc"/>
    <property type="match status" value="1"/>
</dbReference>
<reference evidence="2" key="1">
    <citation type="submission" date="2016-03" db="EMBL/GenBank/DDBJ databases">
        <title>Sphingomonas melonis TY, whole genome shotgun sequencing.</title>
        <authorList>
            <person name="Wang H."/>
            <person name="Zhu P."/>
        </authorList>
    </citation>
    <scope>NUCLEOTIDE SEQUENCE [LARGE SCALE GENOMIC DNA]</scope>
    <source>
        <strain evidence="2">TY</strain>
    </source>
</reference>
<evidence type="ECO:0000313" key="3">
    <source>
        <dbReference type="Proteomes" id="UP000078460"/>
    </source>
</evidence>
<dbReference type="Proteomes" id="UP000078460">
    <property type="component" value="Unassembled WGS sequence"/>
</dbReference>
<name>A0A175Y583_9SPHN</name>